<feature type="transmembrane region" description="Helical" evidence="1">
    <location>
        <begin position="90"/>
        <end position="108"/>
    </location>
</feature>
<dbReference type="Proteomes" id="UP001582793">
    <property type="component" value="Unassembled WGS sequence"/>
</dbReference>
<keyword evidence="3" id="KW-1185">Reference proteome</keyword>
<feature type="transmembrane region" description="Helical" evidence="1">
    <location>
        <begin position="34"/>
        <end position="56"/>
    </location>
</feature>
<sequence>MTTSGGHTRSRRGVGTGSMPAGLAPLSISSPAPLLGGLVMSVSALVFAVVAATLYAGHQLADHVLGQSDAQASNKAASGWGGWRHLLGHVGAYHLVLVVMLVITVVVLDLPVTVVGMVAGLSFSAVTHAVLDRRWPVRWILQHTGSADFADRQSPICGMYLADQALHYGCLWVSALLIAAL</sequence>
<dbReference type="RefSeq" id="WP_375735717.1">
    <property type="nucleotide sequence ID" value="NZ_JBCGDC010000082.1"/>
</dbReference>
<name>A0ABV5CWP7_9ACTN</name>
<reference evidence="2 3" key="1">
    <citation type="submission" date="2024-04" db="EMBL/GenBank/DDBJ databases">
        <title>Polymorphospora sp. isolated from Baiyangdian Lake in Xiong'an New Area.</title>
        <authorList>
            <person name="Zhang X."/>
            <person name="Liu J."/>
        </authorList>
    </citation>
    <scope>NUCLEOTIDE SEQUENCE [LARGE SCALE GENOMIC DNA]</scope>
    <source>
        <strain evidence="2 3">2-325</strain>
    </source>
</reference>
<evidence type="ECO:0000313" key="2">
    <source>
        <dbReference type="EMBL" id="MFB6396184.1"/>
    </source>
</evidence>
<keyword evidence="1" id="KW-0812">Transmembrane</keyword>
<keyword evidence="1" id="KW-1133">Transmembrane helix</keyword>
<protein>
    <submittedName>
        <fullName evidence="2">DUF3307 domain-containing protein</fullName>
    </submittedName>
</protein>
<comment type="caution">
    <text evidence="2">The sequence shown here is derived from an EMBL/GenBank/DDBJ whole genome shotgun (WGS) entry which is preliminary data.</text>
</comment>
<gene>
    <name evidence="2" type="ORF">AAFH96_24185</name>
</gene>
<evidence type="ECO:0000256" key="1">
    <source>
        <dbReference type="SAM" id="Phobius"/>
    </source>
</evidence>
<dbReference type="EMBL" id="JBCGDC010000082">
    <property type="protein sequence ID" value="MFB6396184.1"/>
    <property type="molecule type" value="Genomic_DNA"/>
</dbReference>
<evidence type="ECO:0000313" key="3">
    <source>
        <dbReference type="Proteomes" id="UP001582793"/>
    </source>
</evidence>
<keyword evidence="1" id="KW-0472">Membrane</keyword>
<proteinExistence type="predicted"/>
<accession>A0ABV5CWP7</accession>
<feature type="transmembrane region" description="Helical" evidence="1">
    <location>
        <begin position="114"/>
        <end position="131"/>
    </location>
</feature>
<organism evidence="2 3">
    <name type="scientific">Polymorphospora lycopeni</name>
    <dbReference type="NCBI Taxonomy" id="3140240"/>
    <lineage>
        <taxon>Bacteria</taxon>
        <taxon>Bacillati</taxon>
        <taxon>Actinomycetota</taxon>
        <taxon>Actinomycetes</taxon>
        <taxon>Micromonosporales</taxon>
        <taxon>Micromonosporaceae</taxon>
        <taxon>Polymorphospora</taxon>
    </lineage>
</organism>